<dbReference type="EMBL" id="QXFT01000993">
    <property type="protein sequence ID" value="KAE9331921.1"/>
    <property type="molecule type" value="Genomic_DNA"/>
</dbReference>
<comment type="caution">
    <text evidence="2">The sequence shown here is derived from an EMBL/GenBank/DDBJ whole genome shotgun (WGS) entry which is preliminary data.</text>
</comment>
<dbReference type="EMBL" id="QXFV01000994">
    <property type="protein sequence ID" value="KAE9018658.1"/>
    <property type="molecule type" value="Genomic_DNA"/>
</dbReference>
<evidence type="ECO:0000313" key="1">
    <source>
        <dbReference type="EMBL" id="KAE8986034.1"/>
    </source>
</evidence>
<name>A0A6A3LKM5_9STRA</name>
<evidence type="ECO:0000313" key="3">
    <source>
        <dbReference type="EMBL" id="KAE9331921.1"/>
    </source>
</evidence>
<evidence type="ECO:0000313" key="6">
    <source>
        <dbReference type="Proteomes" id="UP000435112"/>
    </source>
</evidence>
<gene>
    <name evidence="2" type="ORF">PR001_g14075</name>
    <name evidence="1" type="ORF">PR002_g22468</name>
    <name evidence="3" type="ORF">PR003_g14772</name>
</gene>
<reference evidence="4 6" key="1">
    <citation type="submission" date="2018-09" db="EMBL/GenBank/DDBJ databases">
        <title>Genomic investigation of the strawberry pathogen Phytophthora fragariae indicates pathogenicity is determined by transcriptional variation in three key races.</title>
        <authorList>
            <person name="Adams T.M."/>
            <person name="Armitage A.D."/>
            <person name="Sobczyk M.K."/>
            <person name="Bates H.J."/>
            <person name="Dunwell J.M."/>
            <person name="Nellist C.F."/>
            <person name="Harrison R.J."/>
        </authorList>
    </citation>
    <scope>NUCLEOTIDE SEQUENCE [LARGE SCALE GENOMIC DNA]</scope>
    <source>
        <strain evidence="2 4">SCRP249</strain>
        <strain evidence="1 6">SCRP324</strain>
        <strain evidence="3 5">SCRP333</strain>
    </source>
</reference>
<dbReference type="Proteomes" id="UP000434957">
    <property type="component" value="Unassembled WGS sequence"/>
</dbReference>
<protein>
    <submittedName>
        <fullName evidence="2">Uncharacterized protein</fullName>
    </submittedName>
</protein>
<evidence type="ECO:0000313" key="5">
    <source>
        <dbReference type="Proteomes" id="UP000434957"/>
    </source>
</evidence>
<sequence>MRSRPSARAEPAVVRWVLLRCASLAAGRASLPLARRGASRSLARSIVRGGNGAGFSVDRRVATARL</sequence>
<accession>A0A6A3LKM5</accession>
<organism evidence="2 4">
    <name type="scientific">Phytophthora rubi</name>
    <dbReference type="NCBI Taxonomy" id="129364"/>
    <lineage>
        <taxon>Eukaryota</taxon>
        <taxon>Sar</taxon>
        <taxon>Stramenopiles</taxon>
        <taxon>Oomycota</taxon>
        <taxon>Peronosporomycetes</taxon>
        <taxon>Peronosporales</taxon>
        <taxon>Peronosporaceae</taxon>
        <taxon>Phytophthora</taxon>
    </lineage>
</organism>
<proteinExistence type="predicted"/>
<dbReference type="EMBL" id="QXFU01002415">
    <property type="protein sequence ID" value="KAE8986034.1"/>
    <property type="molecule type" value="Genomic_DNA"/>
</dbReference>
<dbReference type="AlphaFoldDB" id="A0A6A3LKM5"/>
<dbReference type="Proteomes" id="UP000429607">
    <property type="component" value="Unassembled WGS sequence"/>
</dbReference>
<evidence type="ECO:0000313" key="4">
    <source>
        <dbReference type="Proteomes" id="UP000429607"/>
    </source>
</evidence>
<keyword evidence="5" id="KW-1185">Reference proteome</keyword>
<dbReference type="Proteomes" id="UP000435112">
    <property type="component" value="Unassembled WGS sequence"/>
</dbReference>
<evidence type="ECO:0000313" key="2">
    <source>
        <dbReference type="EMBL" id="KAE9018658.1"/>
    </source>
</evidence>